<keyword evidence="1" id="KW-0238">DNA-binding</keyword>
<sequence length="129" mass="14632">MPTTNARIEELETKVAALTTMILALTVETQKPAKKAKATKTKATKTKAKKDPDAPKRPLSAYNLFVREMKKKDPKTDMKELGRMWKQDYPDDSDRTEWNDEAAAAKKVYEAQMEAYKMASAMPTSEDEE</sequence>
<dbReference type="Pfam" id="PF00505">
    <property type="entry name" value="HMG_box"/>
    <property type="match status" value="1"/>
</dbReference>
<evidence type="ECO:0000256" key="2">
    <source>
        <dbReference type="SAM" id="MobiDB-lite"/>
    </source>
</evidence>
<dbReference type="InterPro" id="IPR036910">
    <property type="entry name" value="HMG_box_dom_sf"/>
</dbReference>
<dbReference type="EMBL" id="MN740844">
    <property type="protein sequence ID" value="QHU14576.1"/>
    <property type="molecule type" value="Genomic_DNA"/>
</dbReference>
<feature type="domain" description="HMG box" evidence="3">
    <location>
        <begin position="55"/>
        <end position="117"/>
    </location>
</feature>
<name>A0A6C0KBW6_9ZZZZ</name>
<reference evidence="4" key="1">
    <citation type="journal article" date="2020" name="Nature">
        <title>Giant virus diversity and host interactions through global metagenomics.</title>
        <authorList>
            <person name="Schulz F."/>
            <person name="Roux S."/>
            <person name="Paez-Espino D."/>
            <person name="Jungbluth S."/>
            <person name="Walsh D.A."/>
            <person name="Denef V.J."/>
            <person name="McMahon K.D."/>
            <person name="Konstantinidis K.T."/>
            <person name="Eloe-Fadrosh E.A."/>
            <person name="Kyrpides N.C."/>
            <person name="Woyke T."/>
        </authorList>
    </citation>
    <scope>NUCLEOTIDE SEQUENCE</scope>
    <source>
        <strain evidence="4">GVMAG-S-1102113-126</strain>
    </source>
</reference>
<dbReference type="Gene3D" id="1.10.30.10">
    <property type="entry name" value="High mobility group box domain"/>
    <property type="match status" value="1"/>
</dbReference>
<feature type="region of interest" description="Disordered" evidence="2">
    <location>
        <begin position="30"/>
        <end position="59"/>
    </location>
</feature>
<evidence type="ECO:0000259" key="3">
    <source>
        <dbReference type="PROSITE" id="PS50118"/>
    </source>
</evidence>
<proteinExistence type="predicted"/>
<dbReference type="PANTHER" id="PTHR48112:SF22">
    <property type="entry name" value="MITOCHONDRIAL TRANSCRIPTION FACTOR A, ISOFORM B"/>
    <property type="match status" value="1"/>
</dbReference>
<dbReference type="InterPro" id="IPR050342">
    <property type="entry name" value="HMGB"/>
</dbReference>
<dbReference type="SMART" id="SM00398">
    <property type="entry name" value="HMG"/>
    <property type="match status" value="1"/>
</dbReference>
<dbReference type="PANTHER" id="PTHR48112">
    <property type="entry name" value="HIGH MOBILITY GROUP PROTEIN DSP1"/>
    <property type="match status" value="1"/>
</dbReference>
<evidence type="ECO:0000256" key="1">
    <source>
        <dbReference type="ARBA" id="ARBA00023125"/>
    </source>
</evidence>
<feature type="compositionally biased region" description="Basic residues" evidence="2">
    <location>
        <begin position="32"/>
        <end position="48"/>
    </location>
</feature>
<protein>
    <recommendedName>
        <fullName evidence="3">HMG box domain-containing protein</fullName>
    </recommendedName>
</protein>
<evidence type="ECO:0000313" key="4">
    <source>
        <dbReference type="EMBL" id="QHU14576.1"/>
    </source>
</evidence>
<dbReference type="SUPFAM" id="SSF47095">
    <property type="entry name" value="HMG-box"/>
    <property type="match status" value="1"/>
</dbReference>
<dbReference type="AlphaFoldDB" id="A0A6C0KBW6"/>
<accession>A0A6C0KBW6</accession>
<dbReference type="InterPro" id="IPR009071">
    <property type="entry name" value="HMG_box_dom"/>
</dbReference>
<dbReference type="PROSITE" id="PS50118">
    <property type="entry name" value="HMG_BOX_2"/>
    <property type="match status" value="1"/>
</dbReference>
<dbReference type="GO" id="GO:0003677">
    <property type="term" value="F:DNA binding"/>
    <property type="evidence" value="ECO:0007669"/>
    <property type="project" value="UniProtKB-KW"/>
</dbReference>
<organism evidence="4">
    <name type="scientific">viral metagenome</name>
    <dbReference type="NCBI Taxonomy" id="1070528"/>
    <lineage>
        <taxon>unclassified sequences</taxon>
        <taxon>metagenomes</taxon>
        <taxon>organismal metagenomes</taxon>
    </lineage>
</organism>